<feature type="domain" description="LRRCT" evidence="15">
    <location>
        <begin position="172"/>
        <end position="223"/>
    </location>
</feature>
<evidence type="ECO:0000256" key="6">
    <source>
        <dbReference type="ARBA" id="ARBA00022729"/>
    </source>
</evidence>
<keyword evidence="8" id="KW-0391">Immunity</keyword>
<keyword evidence="11" id="KW-0325">Glycoprotein</keyword>
<dbReference type="GO" id="GO:0007165">
    <property type="term" value="P:signal transduction"/>
    <property type="evidence" value="ECO:0007669"/>
    <property type="project" value="TreeGrafter"/>
</dbReference>
<feature type="chain" id="PRO_5043899606" description="LRRCT domain-containing protein" evidence="14">
    <location>
        <begin position="26"/>
        <end position="418"/>
    </location>
</feature>
<dbReference type="InterPro" id="IPR032675">
    <property type="entry name" value="LRR_dom_sf"/>
</dbReference>
<evidence type="ECO:0000256" key="9">
    <source>
        <dbReference type="ARBA" id="ARBA00022989"/>
    </source>
</evidence>
<evidence type="ECO:0000256" key="1">
    <source>
        <dbReference type="ARBA" id="ARBA00004167"/>
    </source>
</evidence>
<dbReference type="InterPro" id="IPR003591">
    <property type="entry name" value="Leu-rich_rpt_typical-subtyp"/>
</dbReference>
<dbReference type="SUPFAM" id="SSF52058">
    <property type="entry name" value="L domain-like"/>
    <property type="match status" value="1"/>
</dbReference>
<dbReference type="SMART" id="SM00369">
    <property type="entry name" value="LRR_TYP"/>
    <property type="match status" value="4"/>
</dbReference>
<feature type="transmembrane region" description="Helical" evidence="13">
    <location>
        <begin position="227"/>
        <end position="248"/>
    </location>
</feature>
<evidence type="ECO:0000256" key="5">
    <source>
        <dbReference type="ARBA" id="ARBA00022692"/>
    </source>
</evidence>
<comment type="similarity">
    <text evidence="2">Belongs to the Toll-like receptor family.</text>
</comment>
<dbReference type="PANTHER" id="PTHR24365:SF541">
    <property type="entry name" value="PROTEIN TOLL-RELATED"/>
    <property type="match status" value="1"/>
</dbReference>
<evidence type="ECO:0000313" key="17">
    <source>
        <dbReference type="Proteomes" id="UP000824782"/>
    </source>
</evidence>
<feature type="signal peptide" evidence="14">
    <location>
        <begin position="1"/>
        <end position="25"/>
    </location>
</feature>
<keyword evidence="10 13" id="KW-0472">Membrane</keyword>
<evidence type="ECO:0000256" key="7">
    <source>
        <dbReference type="ARBA" id="ARBA00022737"/>
    </source>
</evidence>
<gene>
    <name evidence="16" type="ORF">GDO81_019737</name>
</gene>
<evidence type="ECO:0000256" key="10">
    <source>
        <dbReference type="ARBA" id="ARBA00023136"/>
    </source>
</evidence>
<evidence type="ECO:0000256" key="4">
    <source>
        <dbReference type="ARBA" id="ARBA00022614"/>
    </source>
</evidence>
<dbReference type="AlphaFoldDB" id="A0AAV6ZUR2"/>
<dbReference type="PROSITE" id="PS51450">
    <property type="entry name" value="LRR"/>
    <property type="match status" value="1"/>
</dbReference>
<sequence length="418" mass="46562">MSALQFRGLRLLCLVILGALGRISAEGPCLCTLLEEEADWSLLTPDLCCINLTLSVSSLEWSLFILPGLRVLDLSSSGIQEIADSEGGRNQTLLEVLDLSHNHLEHLPEGFLSHAPHLRVLHLEFNMLRHLPANFLQVSNAMEELHLSYNLLVSLPGGLLKPSLTTFSFLNNSLDCSCGLYDQLEPKLRANATRLLLEDVTCTSPKDVSGQKILDLPRHSVCRSHSLTVALICIPLGVLVLLACWYVCCRRQKGAYPDTRRECSLVTVDHNGAGNMGEYHHYEPRHNLQKERRDQDHHQFKDPILLRPSAALLGSNRDLYEEVEIKLGTSADSLVEGHGGRESGGLMLAVQEEEEDEELKADEAEVETVSVTEVMKDSSDREKLYLNQATDYYSLVPDIELDDSDHLCNKMADTPPHV</sequence>
<keyword evidence="12" id="KW-0395">Inflammatory response</keyword>
<dbReference type="PANTHER" id="PTHR24365">
    <property type="entry name" value="TOLL-LIKE RECEPTOR"/>
    <property type="match status" value="1"/>
</dbReference>
<evidence type="ECO:0000256" key="8">
    <source>
        <dbReference type="ARBA" id="ARBA00022859"/>
    </source>
</evidence>
<reference evidence="16" key="1">
    <citation type="thesis" date="2020" institute="ProQuest LLC" country="789 East Eisenhower Parkway, Ann Arbor, MI, USA">
        <title>Comparative Genomics and Chromosome Evolution.</title>
        <authorList>
            <person name="Mudd A.B."/>
        </authorList>
    </citation>
    <scope>NUCLEOTIDE SEQUENCE</scope>
    <source>
        <strain evidence="16">237g6f4</strain>
        <tissue evidence="16">Blood</tissue>
    </source>
</reference>
<dbReference type="Proteomes" id="UP000824782">
    <property type="component" value="Unassembled WGS sequence"/>
</dbReference>
<dbReference type="SMART" id="SM00082">
    <property type="entry name" value="LRRCT"/>
    <property type="match status" value="1"/>
</dbReference>
<organism evidence="16 17">
    <name type="scientific">Engystomops pustulosus</name>
    <name type="common">Tungara frog</name>
    <name type="synonym">Physalaemus pustulosus</name>
    <dbReference type="NCBI Taxonomy" id="76066"/>
    <lineage>
        <taxon>Eukaryota</taxon>
        <taxon>Metazoa</taxon>
        <taxon>Chordata</taxon>
        <taxon>Craniata</taxon>
        <taxon>Vertebrata</taxon>
        <taxon>Euteleostomi</taxon>
        <taxon>Amphibia</taxon>
        <taxon>Batrachia</taxon>
        <taxon>Anura</taxon>
        <taxon>Neobatrachia</taxon>
        <taxon>Hyloidea</taxon>
        <taxon>Leptodactylidae</taxon>
        <taxon>Leiuperinae</taxon>
        <taxon>Engystomops</taxon>
    </lineage>
</organism>
<keyword evidence="3" id="KW-0399">Innate immunity</keyword>
<dbReference type="SMART" id="SM00364">
    <property type="entry name" value="LRR_BAC"/>
    <property type="match status" value="3"/>
</dbReference>
<evidence type="ECO:0000256" key="11">
    <source>
        <dbReference type="ARBA" id="ARBA00023180"/>
    </source>
</evidence>
<accession>A0AAV6ZUR2</accession>
<dbReference type="EMBL" id="WNYA01000134">
    <property type="protein sequence ID" value="KAG8549793.1"/>
    <property type="molecule type" value="Genomic_DNA"/>
</dbReference>
<name>A0AAV6ZUR2_ENGPU</name>
<dbReference type="GO" id="GO:0005886">
    <property type="term" value="C:plasma membrane"/>
    <property type="evidence" value="ECO:0007669"/>
    <property type="project" value="TreeGrafter"/>
</dbReference>
<dbReference type="InterPro" id="IPR000483">
    <property type="entry name" value="Cys-rich_flank_reg_C"/>
</dbReference>
<keyword evidence="17" id="KW-1185">Reference proteome</keyword>
<comment type="subcellular location">
    <subcellularLocation>
        <location evidence="1">Membrane</location>
        <topology evidence="1">Single-pass membrane protein</topology>
    </subcellularLocation>
</comment>
<dbReference type="GO" id="GO:0038023">
    <property type="term" value="F:signaling receptor activity"/>
    <property type="evidence" value="ECO:0007669"/>
    <property type="project" value="TreeGrafter"/>
</dbReference>
<evidence type="ECO:0000256" key="12">
    <source>
        <dbReference type="ARBA" id="ARBA00023198"/>
    </source>
</evidence>
<evidence type="ECO:0000259" key="15">
    <source>
        <dbReference type="SMART" id="SM00082"/>
    </source>
</evidence>
<dbReference type="Gene3D" id="3.80.10.10">
    <property type="entry name" value="Ribonuclease Inhibitor"/>
    <property type="match status" value="1"/>
</dbReference>
<keyword evidence="9 13" id="KW-1133">Transmembrane helix</keyword>
<keyword evidence="5 13" id="KW-0812">Transmembrane</keyword>
<protein>
    <recommendedName>
        <fullName evidence="15">LRRCT domain-containing protein</fullName>
    </recommendedName>
</protein>
<keyword evidence="7" id="KW-0677">Repeat</keyword>
<evidence type="ECO:0000313" key="16">
    <source>
        <dbReference type="EMBL" id="KAG8549793.1"/>
    </source>
</evidence>
<proteinExistence type="inferred from homology"/>
<evidence type="ECO:0000256" key="3">
    <source>
        <dbReference type="ARBA" id="ARBA00022588"/>
    </source>
</evidence>
<dbReference type="Pfam" id="PF13855">
    <property type="entry name" value="LRR_8"/>
    <property type="match status" value="1"/>
</dbReference>
<dbReference type="GO" id="GO:0006954">
    <property type="term" value="P:inflammatory response"/>
    <property type="evidence" value="ECO:0007669"/>
    <property type="project" value="UniProtKB-KW"/>
</dbReference>
<evidence type="ECO:0000256" key="13">
    <source>
        <dbReference type="SAM" id="Phobius"/>
    </source>
</evidence>
<evidence type="ECO:0000256" key="14">
    <source>
        <dbReference type="SAM" id="SignalP"/>
    </source>
</evidence>
<dbReference type="GO" id="GO:0045087">
    <property type="term" value="P:innate immune response"/>
    <property type="evidence" value="ECO:0007669"/>
    <property type="project" value="UniProtKB-KW"/>
</dbReference>
<dbReference type="InterPro" id="IPR001611">
    <property type="entry name" value="Leu-rich_rpt"/>
</dbReference>
<keyword evidence="6 14" id="KW-0732">Signal</keyword>
<evidence type="ECO:0000256" key="2">
    <source>
        <dbReference type="ARBA" id="ARBA00009634"/>
    </source>
</evidence>
<comment type="caution">
    <text evidence="16">The sequence shown here is derived from an EMBL/GenBank/DDBJ whole genome shotgun (WGS) entry which is preliminary data.</text>
</comment>
<keyword evidence="4" id="KW-0433">Leucine-rich repeat</keyword>